<accession>A0A6J5NPF2</accession>
<name>A0A6J5NPF2_9CAUD</name>
<reference evidence="2" key="1">
    <citation type="submission" date="2020-04" db="EMBL/GenBank/DDBJ databases">
        <authorList>
            <person name="Chiriac C."/>
            <person name="Salcher M."/>
            <person name="Ghai R."/>
            <person name="Kavagutti S V."/>
        </authorList>
    </citation>
    <scope>NUCLEOTIDE SEQUENCE</scope>
</reference>
<evidence type="ECO:0000313" key="1">
    <source>
        <dbReference type="EMBL" id="CAB4139096.1"/>
    </source>
</evidence>
<gene>
    <name evidence="1" type="ORF">UFOVP345_18</name>
    <name evidence="2" type="ORF">UFOVP732_13</name>
</gene>
<dbReference type="EMBL" id="LR796713">
    <property type="protein sequence ID" value="CAB4160753.1"/>
    <property type="molecule type" value="Genomic_DNA"/>
</dbReference>
<proteinExistence type="predicted"/>
<evidence type="ECO:0000313" key="2">
    <source>
        <dbReference type="EMBL" id="CAB4160753.1"/>
    </source>
</evidence>
<dbReference type="EMBL" id="LR796353">
    <property type="protein sequence ID" value="CAB4139096.1"/>
    <property type="molecule type" value="Genomic_DNA"/>
</dbReference>
<sequence>MPEFILHDLRKNTARKYSGDDWFLAIVDTVAAENPGAYPVPVNDAESRHSYEAFYATPVLEKALATATKADKDGNPVKPEALAAALRENGGSAGRIYLDVPVLG</sequence>
<protein>
    <submittedName>
        <fullName evidence="2">Uncharacterized protein</fullName>
    </submittedName>
</protein>
<organism evidence="2">
    <name type="scientific">uncultured Caudovirales phage</name>
    <dbReference type="NCBI Taxonomy" id="2100421"/>
    <lineage>
        <taxon>Viruses</taxon>
        <taxon>Duplodnaviria</taxon>
        <taxon>Heunggongvirae</taxon>
        <taxon>Uroviricota</taxon>
        <taxon>Caudoviricetes</taxon>
        <taxon>Peduoviridae</taxon>
        <taxon>Maltschvirus</taxon>
        <taxon>Maltschvirus maltsch</taxon>
    </lineage>
</organism>